<dbReference type="Pfam" id="PF09683">
    <property type="entry name" value="Lactococcin_972"/>
    <property type="match status" value="1"/>
</dbReference>
<name>A0ABM7GXR0_CUTAC</name>
<evidence type="ECO:0000313" key="2">
    <source>
        <dbReference type="Proteomes" id="UP000318594"/>
    </source>
</evidence>
<dbReference type="InterPro" id="IPR006540">
    <property type="entry name" value="Lactococcin_972"/>
</dbReference>
<accession>A0ABM7GXR0</accession>
<proteinExistence type="predicted"/>
<gene>
    <name evidence="1" type="ORF">CacPP4_07860</name>
</gene>
<organism evidence="1 2">
    <name type="scientific">Cutibacterium acnes subsp. acnes</name>
    <dbReference type="NCBI Taxonomy" id="1734925"/>
    <lineage>
        <taxon>Bacteria</taxon>
        <taxon>Bacillati</taxon>
        <taxon>Actinomycetota</taxon>
        <taxon>Actinomycetes</taxon>
        <taxon>Propionibacteriales</taxon>
        <taxon>Propionibacteriaceae</taxon>
        <taxon>Cutibacterium</taxon>
    </lineage>
</organism>
<dbReference type="Gene3D" id="2.60.40.2850">
    <property type="match status" value="1"/>
</dbReference>
<protein>
    <recommendedName>
        <fullName evidence="3">Lactococcin 972 family bacteriocin</fullName>
    </recommendedName>
</protein>
<dbReference type="EMBL" id="AP019723">
    <property type="protein sequence ID" value="BBK84171.1"/>
    <property type="molecule type" value="Genomic_DNA"/>
</dbReference>
<evidence type="ECO:0008006" key="3">
    <source>
        <dbReference type="Google" id="ProtNLM"/>
    </source>
</evidence>
<evidence type="ECO:0000313" key="1">
    <source>
        <dbReference type="EMBL" id="BBK84171.1"/>
    </source>
</evidence>
<reference evidence="1 2" key="1">
    <citation type="submission" date="2019-06" db="EMBL/GenBank/DDBJ databases">
        <title>Complete genome sequence of Cutibacterium acnes subsp. acnes NBRC 107605.</title>
        <authorList>
            <person name="Miura T."/>
            <person name="Furukawa M."/>
            <person name="Shimamura M."/>
            <person name="Ohyama Y."/>
            <person name="Yamazoe A."/>
            <person name="Kawasaki H."/>
        </authorList>
    </citation>
    <scope>NUCLEOTIDE SEQUENCE [LARGE SCALE GENOMIC DNA]</scope>
    <source>
        <strain evidence="1 2">NBRC 107605</strain>
    </source>
</reference>
<dbReference type="Proteomes" id="UP000318594">
    <property type="component" value="Chromosome"/>
</dbReference>
<sequence>MTLSLLLAMKRFSRRSYKEEIVSTVWRHFAAVPITGLLLASTATIAMADTVNPPEGGVWRYGRGYSDYFHGSKKHGSSVQGVNFVRSPCVKAGSWSYARTDAARFGNKAWYRTC</sequence>
<keyword evidence="2" id="KW-1185">Reference proteome</keyword>